<evidence type="ECO:0000256" key="2">
    <source>
        <dbReference type="ARBA" id="ARBA00022801"/>
    </source>
</evidence>
<dbReference type="PANTHER" id="PTHR31793:SF27">
    <property type="entry name" value="NOVEL THIOESTERASE SUPERFAMILY DOMAIN AND SAPOSIN A-TYPE DOMAIN CONTAINING PROTEIN (0610012H03RIK)"/>
    <property type="match status" value="1"/>
</dbReference>
<keyword evidence="2" id="KW-0378">Hydrolase</keyword>
<sequence length="145" mass="16072">MPEQSNRPTRDAYAWFCDMPTRWMDNDVYGHVNNVTYYSYFDTAANRYLIEAGGLDIHTDPVVGFVVSSNCRYHEPIAFPDPLEVGLRVDRLGNRSVTYGLAIFVAGAETASADGEFVHVFVDRASGRSTAVPDKLARALGKLCC</sequence>
<dbReference type="STRING" id="1304275.C41B8_08545"/>
<evidence type="ECO:0000313" key="3">
    <source>
        <dbReference type="EMBL" id="KEZ77620.1"/>
    </source>
</evidence>
<dbReference type="OrthoDB" id="9799036at2"/>
<dbReference type="EMBL" id="APNK01000010">
    <property type="protein sequence ID" value="KEZ77620.1"/>
    <property type="molecule type" value="Genomic_DNA"/>
</dbReference>
<name>A0A084ILN6_SALHC</name>
<dbReference type="Gene3D" id="3.10.129.10">
    <property type="entry name" value="Hotdog Thioesterase"/>
    <property type="match status" value="1"/>
</dbReference>
<gene>
    <name evidence="3" type="ORF">C41B8_08545</name>
</gene>
<reference evidence="3 4" key="1">
    <citation type="submission" date="2013-03" db="EMBL/GenBank/DDBJ databases">
        <title>Salinisphaera hydrothermalis C41B8 Genome Sequencing.</title>
        <authorList>
            <person name="Li C."/>
            <person name="Lai Q."/>
            <person name="Shao Z."/>
        </authorList>
    </citation>
    <scope>NUCLEOTIDE SEQUENCE [LARGE SCALE GENOMIC DNA]</scope>
    <source>
        <strain evidence="3 4">C41B8</strain>
    </source>
</reference>
<comment type="caution">
    <text evidence="3">The sequence shown here is derived from an EMBL/GenBank/DDBJ whole genome shotgun (WGS) entry which is preliminary data.</text>
</comment>
<dbReference type="CDD" id="cd00586">
    <property type="entry name" value="4HBT"/>
    <property type="match status" value="1"/>
</dbReference>
<evidence type="ECO:0000256" key="1">
    <source>
        <dbReference type="ARBA" id="ARBA00005953"/>
    </source>
</evidence>
<keyword evidence="4" id="KW-1185">Reference proteome</keyword>
<dbReference type="AlphaFoldDB" id="A0A084ILN6"/>
<dbReference type="eggNOG" id="COG0824">
    <property type="taxonomic scope" value="Bacteria"/>
</dbReference>
<organism evidence="3 4">
    <name type="scientific">Salinisphaera hydrothermalis (strain C41B8)</name>
    <dbReference type="NCBI Taxonomy" id="1304275"/>
    <lineage>
        <taxon>Bacteria</taxon>
        <taxon>Pseudomonadati</taxon>
        <taxon>Pseudomonadota</taxon>
        <taxon>Gammaproteobacteria</taxon>
        <taxon>Salinisphaerales</taxon>
        <taxon>Salinisphaeraceae</taxon>
        <taxon>Salinisphaera</taxon>
    </lineage>
</organism>
<dbReference type="RefSeq" id="WP_037336662.1">
    <property type="nucleotide sequence ID" value="NZ_APNK01000010.1"/>
</dbReference>
<accession>A0A084ILN6</accession>
<proteinExistence type="inferred from homology"/>
<comment type="similarity">
    <text evidence="1">Belongs to the 4-hydroxybenzoyl-CoA thioesterase family.</text>
</comment>
<protein>
    <submittedName>
        <fullName evidence="3">Thioesterase Superfamily protein</fullName>
    </submittedName>
</protein>
<evidence type="ECO:0000313" key="4">
    <source>
        <dbReference type="Proteomes" id="UP000028302"/>
    </source>
</evidence>
<dbReference type="InterPro" id="IPR050563">
    <property type="entry name" value="4-hydroxybenzoyl-CoA_TE"/>
</dbReference>
<dbReference type="Pfam" id="PF13279">
    <property type="entry name" value="4HBT_2"/>
    <property type="match status" value="1"/>
</dbReference>
<dbReference type="SUPFAM" id="SSF54637">
    <property type="entry name" value="Thioesterase/thiol ester dehydrase-isomerase"/>
    <property type="match status" value="1"/>
</dbReference>
<dbReference type="InterPro" id="IPR029069">
    <property type="entry name" value="HotDog_dom_sf"/>
</dbReference>
<dbReference type="PANTHER" id="PTHR31793">
    <property type="entry name" value="4-HYDROXYBENZOYL-COA THIOESTERASE FAMILY MEMBER"/>
    <property type="match status" value="1"/>
</dbReference>
<dbReference type="Proteomes" id="UP000028302">
    <property type="component" value="Unassembled WGS sequence"/>
</dbReference>
<dbReference type="GO" id="GO:0047617">
    <property type="term" value="F:fatty acyl-CoA hydrolase activity"/>
    <property type="evidence" value="ECO:0007669"/>
    <property type="project" value="TreeGrafter"/>
</dbReference>